<organism evidence="1">
    <name type="scientific">marine sediment metagenome</name>
    <dbReference type="NCBI Taxonomy" id="412755"/>
    <lineage>
        <taxon>unclassified sequences</taxon>
        <taxon>metagenomes</taxon>
        <taxon>ecological metagenomes</taxon>
    </lineage>
</organism>
<sequence>MAKKRNQDTIHEIRFTKYSDGGEHSRDILDEEKTDDNLKLKGLKEEENKGEIGGFSLSFT</sequence>
<gene>
    <name evidence="1" type="ORF">S03H2_63192</name>
</gene>
<proteinExistence type="predicted"/>
<name>X1JN05_9ZZZZ</name>
<comment type="caution">
    <text evidence="1">The sequence shown here is derived from an EMBL/GenBank/DDBJ whole genome shotgun (WGS) entry which is preliminary data.</text>
</comment>
<reference evidence="1" key="1">
    <citation type="journal article" date="2014" name="Front. Microbiol.">
        <title>High frequency of phylogenetically diverse reductive dehalogenase-homologous genes in deep subseafloor sedimentary metagenomes.</title>
        <authorList>
            <person name="Kawai M."/>
            <person name="Futagami T."/>
            <person name="Toyoda A."/>
            <person name="Takaki Y."/>
            <person name="Nishi S."/>
            <person name="Hori S."/>
            <person name="Arai W."/>
            <person name="Tsubouchi T."/>
            <person name="Morono Y."/>
            <person name="Uchiyama I."/>
            <person name="Ito T."/>
            <person name="Fujiyama A."/>
            <person name="Inagaki F."/>
            <person name="Takami H."/>
        </authorList>
    </citation>
    <scope>NUCLEOTIDE SEQUENCE</scope>
    <source>
        <strain evidence="1">Expedition CK06-06</strain>
    </source>
</reference>
<protein>
    <submittedName>
        <fullName evidence="1">Uncharacterized protein</fullName>
    </submittedName>
</protein>
<evidence type="ECO:0000313" key="1">
    <source>
        <dbReference type="EMBL" id="GAH82840.1"/>
    </source>
</evidence>
<dbReference type="EMBL" id="BARU01040915">
    <property type="protein sequence ID" value="GAH82840.1"/>
    <property type="molecule type" value="Genomic_DNA"/>
</dbReference>
<dbReference type="AlphaFoldDB" id="X1JN05"/>
<accession>X1JN05</accession>